<dbReference type="InterPro" id="IPR001881">
    <property type="entry name" value="EGF-like_Ca-bd_dom"/>
</dbReference>
<feature type="domain" description="EGF-like" evidence="9">
    <location>
        <begin position="264"/>
        <end position="305"/>
    </location>
</feature>
<evidence type="ECO:0000256" key="4">
    <source>
        <dbReference type="ARBA" id="ARBA00022737"/>
    </source>
</evidence>
<dbReference type="PROSITE" id="PS00022">
    <property type="entry name" value="EGF_1"/>
    <property type="match status" value="4"/>
</dbReference>
<dbReference type="SUPFAM" id="SSF57196">
    <property type="entry name" value="EGF/Laminin"/>
    <property type="match status" value="1"/>
</dbReference>
<feature type="region of interest" description="Disordered" evidence="7">
    <location>
        <begin position="371"/>
        <end position="392"/>
    </location>
</feature>
<dbReference type="SMART" id="SM00181">
    <property type="entry name" value="EGF"/>
    <property type="match status" value="7"/>
</dbReference>
<evidence type="ECO:0000256" key="1">
    <source>
        <dbReference type="ARBA" id="ARBA00022473"/>
    </source>
</evidence>
<dbReference type="PANTHER" id="PTHR14949:SF54">
    <property type="entry name" value="VWFD DOMAIN-CONTAINING PROTEIN"/>
    <property type="match status" value="1"/>
</dbReference>
<feature type="chain" id="PRO_5045432828" evidence="8">
    <location>
        <begin position="21"/>
        <end position="392"/>
    </location>
</feature>
<keyword evidence="3 8" id="KW-0732">Signal</keyword>
<reference evidence="11" key="1">
    <citation type="submission" date="2025-08" db="UniProtKB">
        <authorList>
            <consortium name="RefSeq"/>
        </authorList>
    </citation>
    <scope>IDENTIFICATION</scope>
    <source>
        <tissue evidence="11">Whole Larva</tissue>
    </source>
</reference>
<dbReference type="Pfam" id="PF00053">
    <property type="entry name" value="EGF_laminin"/>
    <property type="match status" value="1"/>
</dbReference>
<dbReference type="CDD" id="cd00054">
    <property type="entry name" value="EGF_CA"/>
    <property type="match status" value="1"/>
</dbReference>
<dbReference type="InterPro" id="IPR050969">
    <property type="entry name" value="Dev_Signal_Modulators"/>
</dbReference>
<feature type="domain" description="EGF-like" evidence="9">
    <location>
        <begin position="198"/>
        <end position="231"/>
    </location>
</feature>
<evidence type="ECO:0000256" key="2">
    <source>
        <dbReference type="ARBA" id="ARBA00022536"/>
    </source>
</evidence>
<dbReference type="InterPro" id="IPR000742">
    <property type="entry name" value="EGF"/>
</dbReference>
<gene>
    <name evidence="11" type="primary">LOC108556476</name>
</gene>
<feature type="disulfide bond" evidence="6">
    <location>
        <begin position="295"/>
        <end position="304"/>
    </location>
</feature>
<dbReference type="PROSITE" id="PS01186">
    <property type="entry name" value="EGF_2"/>
    <property type="match status" value="1"/>
</dbReference>
<evidence type="ECO:0000256" key="5">
    <source>
        <dbReference type="ARBA" id="ARBA00023157"/>
    </source>
</evidence>
<comment type="caution">
    <text evidence="6">Lacks conserved residue(s) required for the propagation of feature annotation.</text>
</comment>
<dbReference type="RefSeq" id="XP_017768099.1">
    <property type="nucleotide sequence ID" value="XM_017912610.1"/>
</dbReference>
<dbReference type="Pfam" id="PF01414">
    <property type="entry name" value="DSL"/>
    <property type="match status" value="1"/>
</dbReference>
<feature type="disulfide bond" evidence="6">
    <location>
        <begin position="221"/>
        <end position="230"/>
    </location>
</feature>
<accession>A0ABM1M0J9</accession>
<dbReference type="PROSITE" id="PS50026">
    <property type="entry name" value="EGF_3"/>
    <property type="match status" value="3"/>
</dbReference>
<proteinExistence type="predicted"/>
<keyword evidence="2 6" id="KW-0245">EGF-like domain</keyword>
<feature type="domain" description="EGF-like" evidence="9">
    <location>
        <begin position="70"/>
        <end position="103"/>
    </location>
</feature>
<keyword evidence="5 6" id="KW-1015">Disulfide bond</keyword>
<dbReference type="InterPro" id="IPR002049">
    <property type="entry name" value="LE_dom"/>
</dbReference>
<keyword evidence="1" id="KW-0217">Developmental protein</keyword>
<dbReference type="GeneID" id="108556476"/>
<dbReference type="Pfam" id="PF21700">
    <property type="entry name" value="EGF_DL_JAG"/>
    <property type="match status" value="3"/>
</dbReference>
<evidence type="ECO:0000256" key="7">
    <source>
        <dbReference type="SAM" id="MobiDB-lite"/>
    </source>
</evidence>
<dbReference type="Pfam" id="PF00008">
    <property type="entry name" value="EGF"/>
    <property type="match status" value="1"/>
</dbReference>
<dbReference type="PANTHER" id="PTHR14949">
    <property type="entry name" value="EGF-LIKE-DOMAIN, MULTIPLE 7, 8"/>
    <property type="match status" value="1"/>
</dbReference>
<protein>
    <submittedName>
        <fullName evidence="11">Delta-like protein C</fullName>
    </submittedName>
</protein>
<evidence type="ECO:0000256" key="3">
    <source>
        <dbReference type="ARBA" id="ARBA00022729"/>
    </source>
</evidence>
<evidence type="ECO:0000259" key="9">
    <source>
        <dbReference type="PROSITE" id="PS50026"/>
    </source>
</evidence>
<feature type="signal peptide" evidence="8">
    <location>
        <begin position="1"/>
        <end position="20"/>
    </location>
</feature>
<organism evidence="10 11">
    <name type="scientific">Nicrophorus vespilloides</name>
    <name type="common">Boreal carrion beetle</name>
    <dbReference type="NCBI Taxonomy" id="110193"/>
    <lineage>
        <taxon>Eukaryota</taxon>
        <taxon>Metazoa</taxon>
        <taxon>Ecdysozoa</taxon>
        <taxon>Arthropoda</taxon>
        <taxon>Hexapoda</taxon>
        <taxon>Insecta</taxon>
        <taxon>Pterygota</taxon>
        <taxon>Neoptera</taxon>
        <taxon>Endopterygota</taxon>
        <taxon>Coleoptera</taxon>
        <taxon>Polyphaga</taxon>
        <taxon>Staphyliniformia</taxon>
        <taxon>Silphidae</taxon>
        <taxon>Nicrophorinae</taxon>
        <taxon>Nicrophorus</taxon>
    </lineage>
</organism>
<sequence length="392" mass="43889">MDKFWWPLLFGFFIIPSVLPATRFVPKWKKQKTFKNACEIPSSQNEHSHYVCDDDGEVKCLPGWTGDLCDVPKCRSGCDPLQGYCNRPGECLCKLGYYGERCNKCIPLPGCQHGTCNVSFECICHEGWDGLFCSEPLCRLDCHLTRGYCDHPGECKCRLGWAGKTCKECQVLPGCQHGYCEKPLECKCRPGWTGILCQTPLCSKTCHRDRGYCRKPGECRCKVGWWGKNCEKCYPYPGCVNGGCNRPWECNCRPGWGGMLCDEELNYCENNPGTCQNGAKCVSVTKDDGSFRCLCREGSSGRNCEYSQFTTMKPMTQMTMLNRTTTYIPLSTLSSVTESSVHSNNVTESPILSSTSTTTTTTEAVTIVNATSTEEDDKDKEKDELLENNETL</sequence>
<evidence type="ECO:0000256" key="8">
    <source>
        <dbReference type="SAM" id="SignalP"/>
    </source>
</evidence>
<keyword evidence="4" id="KW-0677">Repeat</keyword>
<name>A0ABM1M0J9_NICVS</name>
<keyword evidence="10" id="KW-1185">Reference proteome</keyword>
<dbReference type="Proteomes" id="UP000695000">
    <property type="component" value="Unplaced"/>
</dbReference>
<dbReference type="SMART" id="SM00179">
    <property type="entry name" value="EGF_CA"/>
    <property type="match status" value="1"/>
</dbReference>
<evidence type="ECO:0000313" key="11">
    <source>
        <dbReference type="RefSeq" id="XP_017768099.1"/>
    </source>
</evidence>
<dbReference type="Gene3D" id="2.10.25.10">
    <property type="entry name" value="Laminin"/>
    <property type="match status" value="6"/>
</dbReference>
<evidence type="ECO:0000313" key="10">
    <source>
        <dbReference type="Proteomes" id="UP000695000"/>
    </source>
</evidence>
<dbReference type="InterPro" id="IPR001774">
    <property type="entry name" value="DSL"/>
</dbReference>
<feature type="disulfide bond" evidence="6">
    <location>
        <begin position="93"/>
        <end position="102"/>
    </location>
</feature>
<evidence type="ECO:0000256" key="6">
    <source>
        <dbReference type="PROSITE-ProRule" id="PRU00076"/>
    </source>
</evidence>